<dbReference type="PROSITE" id="PS00463">
    <property type="entry name" value="ZN2_CY6_FUNGAL_1"/>
    <property type="match status" value="1"/>
</dbReference>
<dbReference type="InterPro" id="IPR036864">
    <property type="entry name" value="Zn2-C6_fun-type_DNA-bd_sf"/>
</dbReference>
<feature type="compositionally biased region" description="Polar residues" evidence="4">
    <location>
        <begin position="687"/>
        <end position="697"/>
    </location>
</feature>
<feature type="compositionally biased region" description="Polar residues" evidence="4">
    <location>
        <begin position="11"/>
        <end position="24"/>
    </location>
</feature>
<dbReference type="InterPro" id="IPR007219">
    <property type="entry name" value="XnlR_reg_dom"/>
</dbReference>
<dbReference type="Gene3D" id="4.10.240.10">
    <property type="entry name" value="Zn(2)-C6 fungal-type DNA-binding domain"/>
    <property type="match status" value="1"/>
</dbReference>
<dbReference type="SUPFAM" id="SSF57701">
    <property type="entry name" value="Zn2/Cys6 DNA-binding domain"/>
    <property type="match status" value="1"/>
</dbReference>
<gene>
    <name evidence="6" type="ORF">MCOR33_003371</name>
</gene>
<feature type="region of interest" description="Disordered" evidence="4">
    <location>
        <begin position="1"/>
        <end position="24"/>
    </location>
</feature>
<dbReference type="PANTHER" id="PTHR31001">
    <property type="entry name" value="UNCHARACTERIZED TRANSCRIPTIONAL REGULATORY PROTEIN"/>
    <property type="match status" value="1"/>
</dbReference>
<evidence type="ECO:0000313" key="7">
    <source>
        <dbReference type="Proteomes" id="UP001059893"/>
    </source>
</evidence>
<dbReference type="InterPro" id="IPR050613">
    <property type="entry name" value="Sec_Metabolite_Reg"/>
</dbReference>
<feature type="compositionally biased region" description="Polar residues" evidence="4">
    <location>
        <begin position="74"/>
        <end position="89"/>
    </location>
</feature>
<feature type="compositionally biased region" description="Polar residues" evidence="4">
    <location>
        <begin position="618"/>
        <end position="628"/>
    </location>
</feature>
<feature type="domain" description="Zn(2)-C6 fungal-type" evidence="5">
    <location>
        <begin position="32"/>
        <end position="63"/>
    </location>
</feature>
<evidence type="ECO:0000256" key="1">
    <source>
        <dbReference type="ARBA" id="ARBA00004123"/>
    </source>
</evidence>
<feature type="region of interest" description="Disordered" evidence="4">
    <location>
        <begin position="617"/>
        <end position="639"/>
    </location>
</feature>
<evidence type="ECO:0000256" key="3">
    <source>
        <dbReference type="ARBA" id="ARBA00023242"/>
    </source>
</evidence>
<dbReference type="Proteomes" id="UP001059893">
    <property type="component" value="Unassembled WGS sequence"/>
</dbReference>
<dbReference type="Pfam" id="PF04082">
    <property type="entry name" value="Fungal_trans"/>
    <property type="match status" value="1"/>
</dbReference>
<dbReference type="PANTHER" id="PTHR31001:SF49">
    <property type="entry name" value="ZN(II)2CYS6 TRANSCRIPTION FACTOR (EUROFUNG)"/>
    <property type="match status" value="1"/>
</dbReference>
<dbReference type="CDD" id="cd00067">
    <property type="entry name" value="GAL4"/>
    <property type="match status" value="1"/>
</dbReference>
<comment type="subcellular location">
    <subcellularLocation>
        <location evidence="1">Nucleus</location>
    </subcellularLocation>
</comment>
<keyword evidence="7" id="KW-1185">Reference proteome</keyword>
<dbReference type="SMART" id="SM00066">
    <property type="entry name" value="GAL4"/>
    <property type="match status" value="1"/>
</dbReference>
<protein>
    <recommendedName>
        <fullName evidence="5">Zn(2)-C6 fungal-type domain-containing protein</fullName>
    </recommendedName>
</protein>
<evidence type="ECO:0000256" key="2">
    <source>
        <dbReference type="ARBA" id="ARBA00022723"/>
    </source>
</evidence>
<evidence type="ECO:0000259" key="5">
    <source>
        <dbReference type="PROSITE" id="PS50048"/>
    </source>
</evidence>
<feature type="region of interest" description="Disordered" evidence="4">
    <location>
        <begin position="74"/>
        <end position="106"/>
    </location>
</feature>
<feature type="region of interest" description="Disordered" evidence="4">
    <location>
        <begin position="687"/>
        <end position="744"/>
    </location>
</feature>
<evidence type="ECO:0000313" key="6">
    <source>
        <dbReference type="EMBL" id="KAI6301026.1"/>
    </source>
</evidence>
<dbReference type="SMART" id="SM00906">
    <property type="entry name" value="Fungal_trans"/>
    <property type="match status" value="1"/>
</dbReference>
<sequence length="825" mass="93121">MESGPALMPGTNLQITPGSALQGQPRNRIRFSCTKCREKKLKCNRETPCDQCKKRDIGETCVYIPYARSKTGTDTISAAKSSSPQSTNHISHHPDQVGQAGNIGAGNPGVGNNAALLSRLRHLERLVHVLKAKSSNDGNHPGPNQLVLDEKQKSDEESSGDDGTPGSATAGPIFGQSRYVEFGNWEAILDEITELTEDLRVSDENVELPRTYVGAPVPSGFAEGPVLLMGAWPRASYSDLLSCLPARNVVDQLTSHFFQAKEPAWMMFHIPAFLRRYDEFWKYPEQFTFSWLALLFTMMSHGTLFCLLGDIENPENLGDPLETVDKYRSLAAHCLVLDDYTKPDKYKVEALLLYTGIEHFKQPDARRGTSMVSTIACRLAIHMGLHRDPKHFRDMSPFEGEMRRRVWTLVLEVDRHVSYQFGLPCNIQARLCDTEPPRNLHDEDFNEFTTELPPSRPETEQTRTLYSIVKRRLLGIFAEIFETSHLLPRYSQVLELDRRLEELHDSMPVVFAMRSFRQSIGDSIYLAMQRYWLDLLYQKARCVLHRRFNRFPKSRWACVDAAVKIMRLQYDVHVEMQPGGRLARERLFISSLYSHDFLLANMILCAELSQVMKADSDYASTPNGSTVSSDDKDRRGSHSVPFMSKENLLEILRTSRDVWQTTRHESSEADRAFKIISRMLTVATGTVFGSSPDSTGSDAREAGERLKSEPPKGPSGFDDDLYKASDSLGPNIGHLEPDSLGQDESVLDPLAGVLPQQQWGPNRLESAYSRDWTLPVPIGATIQHDFEGMLYPGTELNWADWDSQMQNKSADASQMHWNAFHPNNQ</sequence>
<keyword evidence="3" id="KW-0539">Nucleus</keyword>
<keyword evidence="2" id="KW-0479">Metal-binding</keyword>
<proteinExistence type="predicted"/>
<dbReference type="CDD" id="cd12148">
    <property type="entry name" value="fungal_TF_MHR"/>
    <property type="match status" value="1"/>
</dbReference>
<accession>A0ABQ8NRD4</accession>
<organism evidence="6 7">
    <name type="scientific">Pyricularia grisea</name>
    <name type="common">Crabgrass-specific blast fungus</name>
    <name type="synonym">Magnaporthe grisea</name>
    <dbReference type="NCBI Taxonomy" id="148305"/>
    <lineage>
        <taxon>Eukaryota</taxon>
        <taxon>Fungi</taxon>
        <taxon>Dikarya</taxon>
        <taxon>Ascomycota</taxon>
        <taxon>Pezizomycotina</taxon>
        <taxon>Sordariomycetes</taxon>
        <taxon>Sordariomycetidae</taxon>
        <taxon>Magnaporthales</taxon>
        <taxon>Pyriculariaceae</taxon>
        <taxon>Pyricularia</taxon>
    </lineage>
</organism>
<evidence type="ECO:0000256" key="4">
    <source>
        <dbReference type="SAM" id="MobiDB-lite"/>
    </source>
</evidence>
<dbReference type="Pfam" id="PF00172">
    <property type="entry name" value="Zn_clus"/>
    <property type="match status" value="1"/>
</dbReference>
<name>A0ABQ8NRD4_PYRGI</name>
<dbReference type="PROSITE" id="PS50048">
    <property type="entry name" value="ZN2_CY6_FUNGAL_2"/>
    <property type="match status" value="1"/>
</dbReference>
<dbReference type="EMBL" id="JABSND010000043">
    <property type="protein sequence ID" value="KAI6301026.1"/>
    <property type="molecule type" value="Genomic_DNA"/>
</dbReference>
<dbReference type="InterPro" id="IPR001138">
    <property type="entry name" value="Zn2Cys6_DnaBD"/>
</dbReference>
<comment type="caution">
    <text evidence="6">The sequence shown here is derived from an EMBL/GenBank/DDBJ whole genome shotgun (WGS) entry which is preliminary data.</text>
</comment>
<feature type="region of interest" description="Disordered" evidence="4">
    <location>
        <begin position="131"/>
        <end position="173"/>
    </location>
</feature>
<reference evidence="6" key="1">
    <citation type="submission" date="2021-01" db="EMBL/GenBank/DDBJ databases">
        <title>Deciphering the adaptive evolutionary patterns associated with biogeogrpahic diversity in the finger millet blast pathogen Magnaporthe oryzae in Eastern Africa.</title>
        <authorList>
            <person name="Onyema G."/>
            <person name="Shittu T.A."/>
            <person name="Dodsworth S."/>
            <person name="Devilliers S."/>
            <person name="Muthumeenakshi S."/>
            <person name="Sreenivasaprasad S."/>
        </authorList>
    </citation>
    <scope>NUCLEOTIDE SEQUENCE</scope>
    <source>
        <strain evidence="6">D15/s37</strain>
    </source>
</reference>
<feature type="compositionally biased region" description="Basic and acidic residues" evidence="4">
    <location>
        <begin position="698"/>
        <end position="710"/>
    </location>
</feature>